<dbReference type="Proteomes" id="UP001058974">
    <property type="component" value="Chromosome 5"/>
</dbReference>
<reference evidence="1 2" key="1">
    <citation type="journal article" date="2022" name="Nat. Genet.">
        <title>Improved pea reference genome and pan-genome highlight genomic features and evolutionary characteristics.</title>
        <authorList>
            <person name="Yang T."/>
            <person name="Liu R."/>
            <person name="Luo Y."/>
            <person name="Hu S."/>
            <person name="Wang D."/>
            <person name="Wang C."/>
            <person name="Pandey M.K."/>
            <person name="Ge S."/>
            <person name="Xu Q."/>
            <person name="Li N."/>
            <person name="Li G."/>
            <person name="Huang Y."/>
            <person name="Saxena R.K."/>
            <person name="Ji Y."/>
            <person name="Li M."/>
            <person name="Yan X."/>
            <person name="He Y."/>
            <person name="Liu Y."/>
            <person name="Wang X."/>
            <person name="Xiang C."/>
            <person name="Varshney R.K."/>
            <person name="Ding H."/>
            <person name="Gao S."/>
            <person name="Zong X."/>
        </authorList>
    </citation>
    <scope>NUCLEOTIDE SEQUENCE [LARGE SCALE GENOMIC DNA]</scope>
    <source>
        <strain evidence="1 2">cv. Zhongwan 6</strain>
    </source>
</reference>
<evidence type="ECO:0000313" key="1">
    <source>
        <dbReference type="EMBL" id="KAI5410385.1"/>
    </source>
</evidence>
<dbReference type="Gramene" id="Psat05G0576700-T1">
    <property type="protein sequence ID" value="KAI5410385.1"/>
    <property type="gene ID" value="KIW84_055767"/>
</dbReference>
<gene>
    <name evidence="1" type="ORF">KIW84_055767</name>
</gene>
<protein>
    <submittedName>
        <fullName evidence="1">Uncharacterized protein</fullName>
    </submittedName>
</protein>
<dbReference type="EMBL" id="JAMSHJ010000005">
    <property type="protein sequence ID" value="KAI5410385.1"/>
    <property type="molecule type" value="Genomic_DNA"/>
</dbReference>
<name>A0A9D4WZF9_PEA</name>
<organism evidence="1 2">
    <name type="scientific">Pisum sativum</name>
    <name type="common">Garden pea</name>
    <name type="synonym">Lathyrus oleraceus</name>
    <dbReference type="NCBI Taxonomy" id="3888"/>
    <lineage>
        <taxon>Eukaryota</taxon>
        <taxon>Viridiplantae</taxon>
        <taxon>Streptophyta</taxon>
        <taxon>Embryophyta</taxon>
        <taxon>Tracheophyta</taxon>
        <taxon>Spermatophyta</taxon>
        <taxon>Magnoliopsida</taxon>
        <taxon>eudicotyledons</taxon>
        <taxon>Gunneridae</taxon>
        <taxon>Pentapetalae</taxon>
        <taxon>rosids</taxon>
        <taxon>fabids</taxon>
        <taxon>Fabales</taxon>
        <taxon>Fabaceae</taxon>
        <taxon>Papilionoideae</taxon>
        <taxon>50 kb inversion clade</taxon>
        <taxon>NPAAA clade</taxon>
        <taxon>Hologalegina</taxon>
        <taxon>IRL clade</taxon>
        <taxon>Fabeae</taxon>
        <taxon>Lathyrus</taxon>
    </lineage>
</organism>
<accession>A0A9D4WZF9</accession>
<keyword evidence="2" id="KW-1185">Reference proteome</keyword>
<proteinExistence type="predicted"/>
<evidence type="ECO:0000313" key="2">
    <source>
        <dbReference type="Proteomes" id="UP001058974"/>
    </source>
</evidence>
<dbReference type="AlphaFoldDB" id="A0A9D4WZF9"/>
<sequence length="173" mass="19828">MECRSFGGLKLEMEEVTKELVVLDMEAAYLEKEDGDIKALTSEDLPKVIKVKNSIWWRDIKLLGLNHLEVVPLFSNCIRGKVGNEQSFGFWRSMWISNESLSILYPNLFSCIGKNLLKIEDAGCWNSVKWKWDVQFLHGNVDEVLTVARPKLTESEAILQEVDLKFGVKDSYV</sequence>
<comment type="caution">
    <text evidence="1">The sequence shown here is derived from an EMBL/GenBank/DDBJ whole genome shotgun (WGS) entry which is preliminary data.</text>
</comment>